<accession>W0AHT3</accession>
<dbReference type="STRING" id="1123269.NX02_21090"/>
<dbReference type="PATRIC" id="fig|1123269.5.peg.4128"/>
<evidence type="ECO:0000313" key="3">
    <source>
        <dbReference type="Proteomes" id="UP000018851"/>
    </source>
</evidence>
<gene>
    <name evidence="2" type="ORF">NX02_21090</name>
</gene>
<dbReference type="eggNOG" id="ENOG5033YTJ">
    <property type="taxonomic scope" value="Bacteria"/>
</dbReference>
<reference evidence="2 3" key="1">
    <citation type="submission" date="2013-07" db="EMBL/GenBank/DDBJ databases">
        <title>Completed genome of Sphingomonas sanxanigenens NX02.</title>
        <authorList>
            <person name="Ma T."/>
            <person name="Huang H."/>
            <person name="Wu M."/>
            <person name="Li X."/>
            <person name="Li G."/>
        </authorList>
    </citation>
    <scope>NUCLEOTIDE SEQUENCE [LARGE SCALE GENOMIC DNA]</scope>
    <source>
        <strain evidence="2 3">NX02</strain>
    </source>
</reference>
<keyword evidence="1" id="KW-0812">Transmembrane</keyword>
<feature type="transmembrane region" description="Helical" evidence="1">
    <location>
        <begin position="40"/>
        <end position="60"/>
    </location>
</feature>
<sequence>MTDVDRAVARAGDYLHRTRGNARLAKRSQQRRRERARARLGLTLSAILLIAVGTIGWGLAIGPIGLGGLFLSLLLMVVAAGVIIAWPSGADGAPPTAATELARLPLQTEDWLASQRPALPAPAVNLVDGIGLKLETLSTQLNALDEREPAALQIRKLVGDDLPELVRGWQRVPEPMRREERNGMTPDRQLVEGLQVVDGELKRISEQIAAGDLDKLAVQEKFLQLKYRGDPELEG</sequence>
<name>W0AHT3_9SPHN</name>
<keyword evidence="1" id="KW-0472">Membrane</keyword>
<feature type="transmembrane region" description="Helical" evidence="1">
    <location>
        <begin position="66"/>
        <end position="86"/>
    </location>
</feature>
<dbReference type="EMBL" id="CP006644">
    <property type="protein sequence ID" value="AHE55858.1"/>
    <property type="molecule type" value="Genomic_DNA"/>
</dbReference>
<protein>
    <submittedName>
        <fullName evidence="2">Uncharacterized protein</fullName>
    </submittedName>
</protein>
<dbReference type="Proteomes" id="UP000018851">
    <property type="component" value="Chromosome"/>
</dbReference>
<organism evidence="2 3">
    <name type="scientific">Sphingomonas sanxanigenens DSM 19645 = NX02</name>
    <dbReference type="NCBI Taxonomy" id="1123269"/>
    <lineage>
        <taxon>Bacteria</taxon>
        <taxon>Pseudomonadati</taxon>
        <taxon>Pseudomonadota</taxon>
        <taxon>Alphaproteobacteria</taxon>
        <taxon>Sphingomonadales</taxon>
        <taxon>Sphingomonadaceae</taxon>
        <taxon>Sphingomonas</taxon>
    </lineage>
</organism>
<dbReference type="RefSeq" id="WP_025294018.1">
    <property type="nucleotide sequence ID" value="NZ_CP006644.1"/>
</dbReference>
<dbReference type="HOGENOM" id="CLU_088534_0_0_5"/>
<keyword evidence="1" id="KW-1133">Transmembrane helix</keyword>
<proteinExistence type="predicted"/>
<dbReference type="KEGG" id="ssan:NX02_21090"/>
<evidence type="ECO:0000256" key="1">
    <source>
        <dbReference type="SAM" id="Phobius"/>
    </source>
</evidence>
<dbReference type="OrthoDB" id="7594143at2"/>
<evidence type="ECO:0000313" key="2">
    <source>
        <dbReference type="EMBL" id="AHE55858.1"/>
    </source>
</evidence>
<keyword evidence="3" id="KW-1185">Reference proteome</keyword>
<dbReference type="AlphaFoldDB" id="W0AHT3"/>